<gene>
    <name evidence="2" type="ORF">BpHYR1_016247</name>
</gene>
<accession>A0A3M7RID9</accession>
<name>A0A3M7RID9_BRAPC</name>
<evidence type="ECO:0000313" key="2">
    <source>
        <dbReference type="EMBL" id="RNA23331.1"/>
    </source>
</evidence>
<comment type="caution">
    <text evidence="2">The sequence shown here is derived from an EMBL/GenBank/DDBJ whole genome shotgun (WGS) entry which is preliminary data.</text>
</comment>
<organism evidence="2 3">
    <name type="scientific">Brachionus plicatilis</name>
    <name type="common">Marine rotifer</name>
    <name type="synonym">Brachionus muelleri</name>
    <dbReference type="NCBI Taxonomy" id="10195"/>
    <lineage>
        <taxon>Eukaryota</taxon>
        <taxon>Metazoa</taxon>
        <taxon>Spiralia</taxon>
        <taxon>Gnathifera</taxon>
        <taxon>Rotifera</taxon>
        <taxon>Eurotatoria</taxon>
        <taxon>Monogononta</taxon>
        <taxon>Pseudotrocha</taxon>
        <taxon>Ploima</taxon>
        <taxon>Brachionidae</taxon>
        <taxon>Brachionus</taxon>
    </lineage>
</organism>
<keyword evidence="3" id="KW-1185">Reference proteome</keyword>
<keyword evidence="1" id="KW-1133">Transmembrane helix</keyword>
<dbReference type="AlphaFoldDB" id="A0A3M7RID9"/>
<evidence type="ECO:0000256" key="1">
    <source>
        <dbReference type="SAM" id="Phobius"/>
    </source>
</evidence>
<proteinExistence type="predicted"/>
<sequence>MCINLRLRENEENFKGYHLEYAKTPPSLIYKSYNMAKIFTPIQPLKNRKFIKSSYKTYRFRYLISSSKVILTFLIAEIFFEGSKIIDAQAKNRQGLSGDLITVFYIID</sequence>
<dbReference type="Proteomes" id="UP000276133">
    <property type="component" value="Unassembled WGS sequence"/>
</dbReference>
<dbReference type="EMBL" id="REGN01003312">
    <property type="protein sequence ID" value="RNA23331.1"/>
    <property type="molecule type" value="Genomic_DNA"/>
</dbReference>
<keyword evidence="1" id="KW-0812">Transmembrane</keyword>
<evidence type="ECO:0000313" key="3">
    <source>
        <dbReference type="Proteomes" id="UP000276133"/>
    </source>
</evidence>
<keyword evidence="1" id="KW-0472">Membrane</keyword>
<feature type="transmembrane region" description="Helical" evidence="1">
    <location>
        <begin position="60"/>
        <end position="80"/>
    </location>
</feature>
<reference evidence="2 3" key="1">
    <citation type="journal article" date="2018" name="Sci. Rep.">
        <title>Genomic signatures of local adaptation to the degree of environmental predictability in rotifers.</title>
        <authorList>
            <person name="Franch-Gras L."/>
            <person name="Hahn C."/>
            <person name="Garcia-Roger E.M."/>
            <person name="Carmona M.J."/>
            <person name="Serra M."/>
            <person name="Gomez A."/>
        </authorList>
    </citation>
    <scope>NUCLEOTIDE SEQUENCE [LARGE SCALE GENOMIC DNA]</scope>
    <source>
        <strain evidence="2">HYR1</strain>
    </source>
</reference>
<protein>
    <submittedName>
        <fullName evidence="2">Uncharacterized protein</fullName>
    </submittedName>
</protein>